<evidence type="ECO:0000313" key="1">
    <source>
        <dbReference type="EMBL" id="KYF81942.1"/>
    </source>
</evidence>
<name>A0A150RNV2_SORCE</name>
<dbReference type="AlphaFoldDB" id="A0A150RNV2"/>
<dbReference type="Gene3D" id="1.25.40.10">
    <property type="entry name" value="Tetratricopeptide repeat domain"/>
    <property type="match status" value="1"/>
</dbReference>
<dbReference type="SUPFAM" id="SSF48452">
    <property type="entry name" value="TPR-like"/>
    <property type="match status" value="1"/>
</dbReference>
<protein>
    <recommendedName>
        <fullName evidence="3">MalT-like TPR region domain-containing protein</fullName>
    </recommendedName>
</protein>
<reference evidence="1 2" key="1">
    <citation type="submission" date="2014-02" db="EMBL/GenBank/DDBJ databases">
        <title>The small core and large imbalanced accessory genome model reveals a collaborative survival strategy of Sorangium cellulosum strains in nature.</title>
        <authorList>
            <person name="Han K."/>
            <person name="Peng R."/>
            <person name="Blom J."/>
            <person name="Li Y.-Z."/>
        </authorList>
    </citation>
    <scope>NUCLEOTIDE SEQUENCE [LARGE SCALE GENOMIC DNA]</scope>
    <source>
        <strain evidence="1 2">So0149</strain>
    </source>
</reference>
<gene>
    <name evidence="1" type="ORF">BE18_17040</name>
</gene>
<accession>A0A150RNV2</accession>
<sequence>MDLARAQSANHESDIGVAHLAKGMCLWHLGAPLAAEQVLSGLAPFVDTGLAVFSAFRRFSLAWLRADRGAHDEARQPAVELRDFGYEHRVPLDEGRGRWALAEVSRRAGDLESAEREITAALQLLAEASPMDHPGALGTLSALRRSQGRAAEALAAAEVALARVEDMGGACGMFRGAFVRLAHAEALHAMGDRAAARAAIATARAHLLAIGHKIADPSYRKTFLENVPENTRTLALARAWLGEPAEAAAGRP</sequence>
<comment type="caution">
    <text evidence="1">The sequence shown here is derived from an EMBL/GenBank/DDBJ whole genome shotgun (WGS) entry which is preliminary data.</text>
</comment>
<proteinExistence type="predicted"/>
<dbReference type="EMBL" id="JEMC01003351">
    <property type="protein sequence ID" value="KYF81942.1"/>
    <property type="molecule type" value="Genomic_DNA"/>
</dbReference>
<evidence type="ECO:0000313" key="2">
    <source>
        <dbReference type="Proteomes" id="UP000075515"/>
    </source>
</evidence>
<dbReference type="Proteomes" id="UP000075515">
    <property type="component" value="Unassembled WGS sequence"/>
</dbReference>
<evidence type="ECO:0008006" key="3">
    <source>
        <dbReference type="Google" id="ProtNLM"/>
    </source>
</evidence>
<dbReference type="InterPro" id="IPR011990">
    <property type="entry name" value="TPR-like_helical_dom_sf"/>
</dbReference>
<organism evidence="1 2">
    <name type="scientific">Sorangium cellulosum</name>
    <name type="common">Polyangium cellulosum</name>
    <dbReference type="NCBI Taxonomy" id="56"/>
    <lineage>
        <taxon>Bacteria</taxon>
        <taxon>Pseudomonadati</taxon>
        <taxon>Myxococcota</taxon>
        <taxon>Polyangia</taxon>
        <taxon>Polyangiales</taxon>
        <taxon>Polyangiaceae</taxon>
        <taxon>Sorangium</taxon>
    </lineage>
</organism>